<feature type="region of interest" description="Disordered" evidence="1">
    <location>
        <begin position="40"/>
        <end position="68"/>
    </location>
</feature>
<gene>
    <name evidence="2" type="ORF">MUK42_35254</name>
</gene>
<evidence type="ECO:0000313" key="3">
    <source>
        <dbReference type="Proteomes" id="UP001055439"/>
    </source>
</evidence>
<organism evidence="2 3">
    <name type="scientific">Musa troglodytarum</name>
    <name type="common">fe'i banana</name>
    <dbReference type="NCBI Taxonomy" id="320322"/>
    <lineage>
        <taxon>Eukaryota</taxon>
        <taxon>Viridiplantae</taxon>
        <taxon>Streptophyta</taxon>
        <taxon>Embryophyta</taxon>
        <taxon>Tracheophyta</taxon>
        <taxon>Spermatophyta</taxon>
        <taxon>Magnoliopsida</taxon>
        <taxon>Liliopsida</taxon>
        <taxon>Zingiberales</taxon>
        <taxon>Musaceae</taxon>
        <taxon>Musa</taxon>
    </lineage>
</organism>
<protein>
    <submittedName>
        <fullName evidence="2">Uncharacterized protein</fullName>
    </submittedName>
</protein>
<dbReference type="AlphaFoldDB" id="A0A9E7K9Z5"/>
<dbReference type="Proteomes" id="UP001055439">
    <property type="component" value="Chromosome 6"/>
</dbReference>
<evidence type="ECO:0000313" key="2">
    <source>
        <dbReference type="EMBL" id="URE08375.1"/>
    </source>
</evidence>
<name>A0A9E7K9Z5_9LILI</name>
<proteinExistence type="predicted"/>
<feature type="compositionally biased region" description="Basic and acidic residues" evidence="1">
    <location>
        <begin position="54"/>
        <end position="68"/>
    </location>
</feature>
<accession>A0A9E7K9Z5</accession>
<keyword evidence="3" id="KW-1185">Reference proteome</keyword>
<sequence length="138" mass="15684">MLHKAPLSIFIDLHCSCLTRLLRSHKDPELAMSLHMTIGSKAEKRSSPGTLMMKKKDESPGAEDKVEGFDSERKQVDFGNELGKWSQAILLGQIKDVRHQNPPSITPYKLFPLSKFSKRKAEKTYFRLGCWWTGHSIG</sequence>
<evidence type="ECO:0000256" key="1">
    <source>
        <dbReference type="SAM" id="MobiDB-lite"/>
    </source>
</evidence>
<reference evidence="2" key="1">
    <citation type="submission" date="2022-05" db="EMBL/GenBank/DDBJ databases">
        <title>The Musa troglodytarum L. genome provides insights into the mechanism of non-climacteric behaviour and enrichment of carotenoids.</title>
        <authorList>
            <person name="Wang J."/>
        </authorList>
    </citation>
    <scope>NUCLEOTIDE SEQUENCE</scope>
    <source>
        <tissue evidence="2">Leaf</tissue>
    </source>
</reference>
<dbReference type="EMBL" id="CP097508">
    <property type="protein sequence ID" value="URE08375.1"/>
    <property type="molecule type" value="Genomic_DNA"/>
</dbReference>